<reference evidence="4" key="1">
    <citation type="submission" date="2022-04" db="EMBL/GenBank/DDBJ databases">
        <title>Carnegiea gigantea Genome sequencing and assembly v2.</title>
        <authorList>
            <person name="Copetti D."/>
            <person name="Sanderson M.J."/>
            <person name="Burquez A."/>
            <person name="Wojciechowski M.F."/>
        </authorList>
    </citation>
    <scope>NUCLEOTIDE SEQUENCE</scope>
    <source>
        <strain evidence="4">SGP5-SGP5p</strain>
        <tissue evidence="4">Aerial part</tissue>
    </source>
</reference>
<protein>
    <recommendedName>
        <fullName evidence="3">LOB domain-containing protein</fullName>
    </recommendedName>
</protein>
<dbReference type="EMBL" id="JAKOGI010000203">
    <property type="protein sequence ID" value="KAJ8439970.1"/>
    <property type="molecule type" value="Genomic_DNA"/>
</dbReference>
<organism evidence="4 5">
    <name type="scientific">Carnegiea gigantea</name>
    <dbReference type="NCBI Taxonomy" id="171969"/>
    <lineage>
        <taxon>Eukaryota</taxon>
        <taxon>Viridiplantae</taxon>
        <taxon>Streptophyta</taxon>
        <taxon>Embryophyta</taxon>
        <taxon>Tracheophyta</taxon>
        <taxon>Spermatophyta</taxon>
        <taxon>Magnoliopsida</taxon>
        <taxon>eudicotyledons</taxon>
        <taxon>Gunneridae</taxon>
        <taxon>Pentapetalae</taxon>
        <taxon>Caryophyllales</taxon>
        <taxon>Cactineae</taxon>
        <taxon>Cactaceae</taxon>
        <taxon>Cactoideae</taxon>
        <taxon>Echinocereeae</taxon>
        <taxon>Carnegiea</taxon>
    </lineage>
</organism>
<comment type="similarity">
    <text evidence="1">Belongs to the LOB domain-containing protein family.</text>
</comment>
<proteinExistence type="inferred from homology"/>
<evidence type="ECO:0000313" key="5">
    <source>
        <dbReference type="Proteomes" id="UP001153076"/>
    </source>
</evidence>
<dbReference type="InterPro" id="IPR004883">
    <property type="entry name" value="LOB"/>
</dbReference>
<comment type="caution">
    <text evidence="4">The sequence shown here is derived from an EMBL/GenBank/DDBJ whole genome shotgun (WGS) entry which is preliminary data.</text>
</comment>
<accession>A0A9Q1KAM0</accession>
<feature type="region of interest" description="Disordered" evidence="2">
    <location>
        <begin position="108"/>
        <end position="131"/>
    </location>
</feature>
<feature type="compositionally biased region" description="Low complexity" evidence="2">
    <location>
        <begin position="108"/>
        <end position="127"/>
    </location>
</feature>
<sequence>MHRTNGISGSHQACAACKHQRKKCTDKCILAPFFPAEKIREFQAVHKVFGVSNVQKMVKNLFNDEDRKRAADSLVWEALCRQKDPVLGPYGEYRKIYEELKFYQAQTQTNAQAQPQPQHQQAPLATQNGHNNGLVYKTGPGLIGWSINNNGSLGNNKVNGGGGIHENVALVDCIRAHCSPVMDSGVYGNYGSQNNLHIAEKMRQDGNGNIGSTVPAQQHVVNGFNQHYYLQEFTKK</sequence>
<evidence type="ECO:0000259" key="3">
    <source>
        <dbReference type="PROSITE" id="PS50891"/>
    </source>
</evidence>
<dbReference type="PANTHER" id="PTHR31301">
    <property type="entry name" value="LOB DOMAIN-CONTAINING PROTEIN 4-RELATED"/>
    <property type="match status" value="1"/>
</dbReference>
<keyword evidence="5" id="KW-1185">Reference proteome</keyword>
<evidence type="ECO:0000313" key="4">
    <source>
        <dbReference type="EMBL" id="KAJ8439970.1"/>
    </source>
</evidence>
<dbReference type="PANTHER" id="PTHR31301:SF19">
    <property type="entry name" value="LOB DOMAIN-CONTAINING PROTEIN 2"/>
    <property type="match status" value="1"/>
</dbReference>
<evidence type="ECO:0000256" key="1">
    <source>
        <dbReference type="ARBA" id="ARBA00005474"/>
    </source>
</evidence>
<name>A0A9Q1KAM0_9CARY</name>
<dbReference type="AlphaFoldDB" id="A0A9Q1KAM0"/>
<dbReference type="OrthoDB" id="913402at2759"/>
<gene>
    <name evidence="4" type="ORF">Cgig2_008353</name>
</gene>
<dbReference type="PROSITE" id="PS50891">
    <property type="entry name" value="LOB"/>
    <property type="match status" value="1"/>
</dbReference>
<dbReference type="Pfam" id="PF03195">
    <property type="entry name" value="LOB"/>
    <property type="match status" value="1"/>
</dbReference>
<dbReference type="Proteomes" id="UP001153076">
    <property type="component" value="Unassembled WGS sequence"/>
</dbReference>
<evidence type="ECO:0000256" key="2">
    <source>
        <dbReference type="SAM" id="MobiDB-lite"/>
    </source>
</evidence>
<feature type="domain" description="LOB" evidence="3">
    <location>
        <begin position="12"/>
        <end position="114"/>
    </location>
</feature>